<protein>
    <recommendedName>
        <fullName evidence="3">Phosphomevalonate kinase</fullName>
    </recommendedName>
</protein>
<dbReference type="GO" id="GO:0005777">
    <property type="term" value="C:peroxisome"/>
    <property type="evidence" value="ECO:0007669"/>
    <property type="project" value="TreeGrafter"/>
</dbReference>
<proteinExistence type="predicted"/>
<dbReference type="GO" id="GO:0004631">
    <property type="term" value="F:phosphomevalonate kinase activity"/>
    <property type="evidence" value="ECO:0007669"/>
    <property type="project" value="TreeGrafter"/>
</dbReference>
<evidence type="ECO:0000313" key="1">
    <source>
        <dbReference type="EMBL" id="KAK4368807.1"/>
    </source>
</evidence>
<sequence>MLCFGLGIRCARWEKLLEFHGWREQMNQLKQKLLKELLGARDAMLRIRYQMRKMGEAAGIPIEPESQSQLLDATMNMEGVLLAGIPGDGGFDAVFAVTLGASSKNVTQAWSSLNVLAMLVREDPHGVSLENNDPRAKEITTAVSSIQLE</sequence>
<dbReference type="GO" id="GO:0019287">
    <property type="term" value="P:isopentenyl diphosphate biosynthetic process, mevalonate pathway"/>
    <property type="evidence" value="ECO:0007669"/>
    <property type="project" value="TreeGrafter"/>
</dbReference>
<keyword evidence="2" id="KW-1185">Reference proteome</keyword>
<accession>A0AAE1SG27</accession>
<dbReference type="AlphaFoldDB" id="A0AAE1SG27"/>
<dbReference type="PANTHER" id="PTHR31814">
    <property type="match status" value="1"/>
</dbReference>
<reference evidence="1" key="1">
    <citation type="submission" date="2023-12" db="EMBL/GenBank/DDBJ databases">
        <title>Genome assembly of Anisodus tanguticus.</title>
        <authorList>
            <person name="Wang Y.-J."/>
        </authorList>
    </citation>
    <scope>NUCLEOTIDE SEQUENCE</scope>
    <source>
        <strain evidence="1">KB-2021</strain>
        <tissue evidence="1">Leaf</tissue>
    </source>
</reference>
<dbReference type="PANTHER" id="PTHR31814:SF6">
    <property type="entry name" value="PHOSPHOMEVALONATE KINASE"/>
    <property type="match status" value="1"/>
</dbReference>
<name>A0AAE1SG27_9SOLA</name>
<dbReference type="GO" id="GO:0010142">
    <property type="term" value="P:farnesyl diphosphate biosynthetic process, mevalonate pathway"/>
    <property type="evidence" value="ECO:0007669"/>
    <property type="project" value="TreeGrafter"/>
</dbReference>
<evidence type="ECO:0008006" key="3">
    <source>
        <dbReference type="Google" id="ProtNLM"/>
    </source>
</evidence>
<dbReference type="Proteomes" id="UP001291623">
    <property type="component" value="Unassembled WGS sequence"/>
</dbReference>
<organism evidence="1 2">
    <name type="scientific">Anisodus tanguticus</name>
    <dbReference type="NCBI Taxonomy" id="243964"/>
    <lineage>
        <taxon>Eukaryota</taxon>
        <taxon>Viridiplantae</taxon>
        <taxon>Streptophyta</taxon>
        <taxon>Embryophyta</taxon>
        <taxon>Tracheophyta</taxon>
        <taxon>Spermatophyta</taxon>
        <taxon>Magnoliopsida</taxon>
        <taxon>eudicotyledons</taxon>
        <taxon>Gunneridae</taxon>
        <taxon>Pentapetalae</taxon>
        <taxon>asterids</taxon>
        <taxon>lamiids</taxon>
        <taxon>Solanales</taxon>
        <taxon>Solanaceae</taxon>
        <taxon>Solanoideae</taxon>
        <taxon>Hyoscyameae</taxon>
        <taxon>Anisodus</taxon>
    </lineage>
</organism>
<dbReference type="InterPro" id="IPR035102">
    <property type="entry name" value="Phosphomevalonate_kinase"/>
</dbReference>
<evidence type="ECO:0000313" key="2">
    <source>
        <dbReference type="Proteomes" id="UP001291623"/>
    </source>
</evidence>
<comment type="caution">
    <text evidence="1">The sequence shown here is derived from an EMBL/GenBank/DDBJ whole genome shotgun (WGS) entry which is preliminary data.</text>
</comment>
<dbReference type="EMBL" id="JAVYJV010000006">
    <property type="protein sequence ID" value="KAK4368807.1"/>
    <property type="molecule type" value="Genomic_DNA"/>
</dbReference>
<gene>
    <name evidence="1" type="ORF">RND71_012599</name>
</gene>